<name>A0A2P2LUA9_RHIMU</name>
<reference evidence="2" key="1">
    <citation type="submission" date="2018-02" db="EMBL/GenBank/DDBJ databases">
        <title>Rhizophora mucronata_Transcriptome.</title>
        <authorList>
            <person name="Meera S.P."/>
            <person name="Sreeshan A."/>
            <person name="Augustine A."/>
        </authorList>
    </citation>
    <scope>NUCLEOTIDE SEQUENCE</scope>
    <source>
        <tissue evidence="2">Leaf</tissue>
    </source>
</reference>
<accession>A0A2P2LUA9</accession>
<protein>
    <submittedName>
        <fullName evidence="1">S-adenosylmethionine carrier 1ic/mitochondrial</fullName>
    </submittedName>
</protein>
<evidence type="ECO:0000313" key="2">
    <source>
        <dbReference type="EMBL" id="MBX21554.1"/>
    </source>
</evidence>
<organism evidence="2">
    <name type="scientific">Rhizophora mucronata</name>
    <name type="common">Asiatic mangrove</name>
    <dbReference type="NCBI Taxonomy" id="61149"/>
    <lineage>
        <taxon>Eukaryota</taxon>
        <taxon>Viridiplantae</taxon>
        <taxon>Streptophyta</taxon>
        <taxon>Embryophyta</taxon>
        <taxon>Tracheophyta</taxon>
        <taxon>Spermatophyta</taxon>
        <taxon>Magnoliopsida</taxon>
        <taxon>eudicotyledons</taxon>
        <taxon>Gunneridae</taxon>
        <taxon>Pentapetalae</taxon>
        <taxon>rosids</taxon>
        <taxon>fabids</taxon>
        <taxon>Malpighiales</taxon>
        <taxon>Rhizophoraceae</taxon>
        <taxon>Rhizophora</taxon>
    </lineage>
</organism>
<dbReference type="EMBL" id="GGEC01041066">
    <property type="protein sequence ID" value="MBX21550.1"/>
    <property type="molecule type" value="Transcribed_RNA"/>
</dbReference>
<dbReference type="EMBL" id="GGEC01041070">
    <property type="protein sequence ID" value="MBX21554.1"/>
    <property type="molecule type" value="Transcribed_RNA"/>
</dbReference>
<proteinExistence type="predicted"/>
<dbReference type="AlphaFoldDB" id="A0A2P2LUA9"/>
<evidence type="ECO:0000313" key="1">
    <source>
        <dbReference type="EMBL" id="MBX21550.1"/>
    </source>
</evidence>
<sequence>MTYFLYLFSGTKRTKGSRDCDNWCLFWYCNLARCGFVFFFSCSLAELGEGDLNPVAGLWMCYFVMFQDHITTIGNFKIEAVEMP</sequence>